<dbReference type="SMART" id="SM00434">
    <property type="entry name" value="TOP4c"/>
    <property type="match status" value="1"/>
</dbReference>
<dbReference type="SUPFAM" id="SSF101904">
    <property type="entry name" value="GyrA/ParC C-terminal domain-like"/>
    <property type="match status" value="1"/>
</dbReference>
<evidence type="ECO:0000259" key="11">
    <source>
        <dbReference type="PROSITE" id="PS52040"/>
    </source>
</evidence>
<dbReference type="Gene3D" id="2.120.10.90">
    <property type="entry name" value="DNA gyrase/topoisomerase IV, subunit A, C-terminal"/>
    <property type="match status" value="1"/>
</dbReference>
<dbReference type="InterPro" id="IPR006691">
    <property type="entry name" value="GyrA/parC_rep"/>
</dbReference>
<feature type="site" description="Transition state stabilizer" evidence="8">
    <location>
        <position position="140"/>
    </location>
</feature>
<dbReference type="FunFam" id="1.10.268.10:FF:000001">
    <property type="entry name" value="DNA gyrase subunit A"/>
    <property type="match status" value="1"/>
</dbReference>
<evidence type="ECO:0000256" key="2">
    <source>
        <dbReference type="ARBA" id="ARBA00022475"/>
    </source>
</evidence>
<dbReference type="HAMAP" id="MF_00937">
    <property type="entry name" value="ParC_type2"/>
    <property type="match status" value="1"/>
</dbReference>
<keyword evidence="10" id="KW-0175">Coiled coil</keyword>
<dbReference type="GO" id="GO:0007059">
    <property type="term" value="P:chromosome segregation"/>
    <property type="evidence" value="ECO:0007669"/>
    <property type="project" value="UniProtKB-UniRule"/>
</dbReference>
<dbReference type="Gene3D" id="3.90.199.10">
    <property type="entry name" value="Topoisomerase II, domain 5"/>
    <property type="match status" value="1"/>
</dbReference>
<evidence type="ECO:0000256" key="1">
    <source>
        <dbReference type="ARBA" id="ARBA00000185"/>
    </source>
</evidence>
<dbReference type="InterPro" id="IPR002205">
    <property type="entry name" value="Topo_IIA_dom_A"/>
</dbReference>
<comment type="function">
    <text evidence="8">Topoisomerase IV is essential for chromosome segregation. It relaxes supercoiled DNA. Performs the decatenation events required during the replication of a circular DNA molecule.</text>
</comment>
<dbReference type="AlphaFoldDB" id="A0A345BVJ2"/>
<keyword evidence="6 8" id="KW-0413">Isomerase</keyword>
<evidence type="ECO:0000313" key="13">
    <source>
        <dbReference type="Proteomes" id="UP000252100"/>
    </source>
</evidence>
<evidence type="ECO:0000256" key="3">
    <source>
        <dbReference type="ARBA" id="ARBA00023029"/>
    </source>
</evidence>
<evidence type="ECO:0000256" key="6">
    <source>
        <dbReference type="ARBA" id="ARBA00023235"/>
    </source>
</evidence>
<dbReference type="InterPro" id="IPR013757">
    <property type="entry name" value="Topo_IIA_A_a_sf"/>
</dbReference>
<feature type="site" description="Interaction with DNA" evidence="8">
    <location>
        <position position="61"/>
    </location>
</feature>
<evidence type="ECO:0000256" key="8">
    <source>
        <dbReference type="HAMAP-Rule" id="MF_00937"/>
    </source>
</evidence>
<accession>A0A345BVJ2</accession>
<comment type="subunit">
    <text evidence="7 8">Heterotetramer composed of ParC and ParE.</text>
</comment>
<dbReference type="FunFam" id="3.30.1360.40:FF:000002">
    <property type="entry name" value="DNA gyrase subunit A"/>
    <property type="match status" value="1"/>
</dbReference>
<evidence type="ECO:0000256" key="5">
    <source>
        <dbReference type="ARBA" id="ARBA00023136"/>
    </source>
</evidence>
<name>A0A345BVJ2_9BACI</name>
<keyword evidence="2 8" id="KW-1003">Cell membrane</keyword>
<dbReference type="GO" id="GO:0005524">
    <property type="term" value="F:ATP binding"/>
    <property type="evidence" value="ECO:0007669"/>
    <property type="project" value="InterPro"/>
</dbReference>
<evidence type="ECO:0000256" key="7">
    <source>
        <dbReference type="ARBA" id="ARBA00063644"/>
    </source>
</evidence>
<organism evidence="12 13">
    <name type="scientific">Salicibibacter kimchii</name>
    <dbReference type="NCBI Taxonomy" id="2099786"/>
    <lineage>
        <taxon>Bacteria</taxon>
        <taxon>Bacillati</taxon>
        <taxon>Bacillota</taxon>
        <taxon>Bacilli</taxon>
        <taxon>Bacillales</taxon>
        <taxon>Bacillaceae</taxon>
        <taxon>Salicibibacter</taxon>
    </lineage>
</organism>
<keyword evidence="13" id="KW-1185">Reference proteome</keyword>
<dbReference type="EC" id="5.6.2.2" evidence="8"/>
<dbReference type="PANTHER" id="PTHR43493">
    <property type="entry name" value="DNA GYRASE/TOPOISOMERASE SUBUNIT A"/>
    <property type="match status" value="1"/>
</dbReference>
<dbReference type="InterPro" id="IPR005741">
    <property type="entry name" value="TopoIV_A_Gpos"/>
</dbReference>
<dbReference type="GO" id="GO:0034335">
    <property type="term" value="F:DNA negative supercoiling activity"/>
    <property type="evidence" value="ECO:0007669"/>
    <property type="project" value="UniProtKB-ARBA"/>
</dbReference>
<feature type="domain" description="Topo IIA-type catalytic" evidence="11">
    <location>
        <begin position="53"/>
        <end position="517"/>
    </location>
</feature>
<gene>
    <name evidence="8 12" type="primary">parC</name>
    <name evidence="12" type="ORF">DT065_02385</name>
</gene>
<feature type="site" description="Interaction with DNA" evidence="8">
    <location>
        <position position="99"/>
    </location>
</feature>
<dbReference type="NCBIfam" id="TIGR01061">
    <property type="entry name" value="parC_Gpos"/>
    <property type="match status" value="1"/>
</dbReference>
<dbReference type="GO" id="GO:0005694">
    <property type="term" value="C:chromosome"/>
    <property type="evidence" value="ECO:0007669"/>
    <property type="project" value="InterPro"/>
</dbReference>
<keyword evidence="3 8" id="KW-0799">Topoisomerase</keyword>
<comment type="catalytic activity">
    <reaction evidence="1 8 9">
        <text>ATP-dependent breakage, passage and rejoining of double-stranded DNA.</text>
        <dbReference type="EC" id="5.6.2.2"/>
    </reaction>
</comment>
<dbReference type="GO" id="GO:0006265">
    <property type="term" value="P:DNA topological change"/>
    <property type="evidence" value="ECO:0007669"/>
    <property type="project" value="UniProtKB-UniRule"/>
</dbReference>
<dbReference type="InterPro" id="IPR035516">
    <property type="entry name" value="Gyrase/topoIV_suA_C"/>
</dbReference>
<dbReference type="CDD" id="cd00187">
    <property type="entry name" value="TOP4c"/>
    <property type="match status" value="1"/>
</dbReference>
<dbReference type="KEGG" id="rue:DT065_02385"/>
<dbReference type="SUPFAM" id="SSF56719">
    <property type="entry name" value="Type II DNA topoisomerase"/>
    <property type="match status" value="1"/>
</dbReference>
<dbReference type="GO" id="GO:0005737">
    <property type="term" value="C:cytoplasm"/>
    <property type="evidence" value="ECO:0007669"/>
    <property type="project" value="TreeGrafter"/>
</dbReference>
<feature type="active site" description="O-(5'-phospho-DNA)-tyrosine intermediate" evidence="8 9">
    <location>
        <position position="141"/>
    </location>
</feature>
<dbReference type="Gene3D" id="1.10.268.10">
    <property type="entry name" value="Topoisomerase, domain 3"/>
    <property type="match status" value="1"/>
</dbReference>
<evidence type="ECO:0000256" key="9">
    <source>
        <dbReference type="PROSITE-ProRule" id="PRU01384"/>
    </source>
</evidence>
<dbReference type="OrthoDB" id="9806486at2"/>
<dbReference type="Pfam" id="PF03989">
    <property type="entry name" value="DNA_gyraseA_C"/>
    <property type="match status" value="5"/>
</dbReference>
<evidence type="ECO:0000256" key="10">
    <source>
        <dbReference type="SAM" id="Coils"/>
    </source>
</evidence>
<comment type="similarity">
    <text evidence="8">Belongs to the type II topoisomerase GyrA/ParC subunit family. ParC type 2 subfamily.</text>
</comment>
<feature type="site" description="Interaction with DNA" evidence="8">
    <location>
        <position position="97"/>
    </location>
</feature>
<keyword evidence="4 8" id="KW-0238">DNA-binding</keyword>
<feature type="site" description="Interaction with DNA" evidence="8">
    <location>
        <position position="110"/>
    </location>
</feature>
<evidence type="ECO:0000313" key="12">
    <source>
        <dbReference type="EMBL" id="AXF54973.1"/>
    </source>
</evidence>
<dbReference type="NCBIfam" id="NF004044">
    <property type="entry name" value="PRK05561.1"/>
    <property type="match status" value="1"/>
</dbReference>
<dbReference type="InterPro" id="IPR013760">
    <property type="entry name" value="Topo_IIA-like_dom_sf"/>
</dbReference>
<dbReference type="PANTHER" id="PTHR43493:SF9">
    <property type="entry name" value="DNA TOPOISOMERASE 4 SUBUNIT A"/>
    <property type="match status" value="1"/>
</dbReference>
<dbReference type="PROSITE" id="PS52040">
    <property type="entry name" value="TOPO_IIA"/>
    <property type="match status" value="1"/>
</dbReference>
<dbReference type="GO" id="GO:0009330">
    <property type="term" value="C:DNA topoisomerase type II (double strand cut, ATP-hydrolyzing) complex"/>
    <property type="evidence" value="ECO:0007669"/>
    <property type="project" value="TreeGrafter"/>
</dbReference>
<comment type="subcellular location">
    <subcellularLocation>
        <location evidence="8">Cell membrane</location>
        <topology evidence="8">Peripheral membrane protein</topology>
    </subcellularLocation>
</comment>
<dbReference type="GO" id="GO:0019897">
    <property type="term" value="C:extrinsic component of plasma membrane"/>
    <property type="evidence" value="ECO:0007669"/>
    <property type="project" value="UniProtKB-UniRule"/>
</dbReference>
<dbReference type="GO" id="GO:0003677">
    <property type="term" value="F:DNA binding"/>
    <property type="evidence" value="ECO:0007669"/>
    <property type="project" value="UniProtKB-UniRule"/>
</dbReference>
<protein>
    <recommendedName>
        <fullName evidence="8">DNA topoisomerase 4 subunit A</fullName>
        <ecNumber evidence="8">5.6.2.2</ecNumber>
    </recommendedName>
    <alternativeName>
        <fullName evidence="8">Topoisomerase IV subunit A</fullName>
    </alternativeName>
</protein>
<dbReference type="Gene3D" id="3.30.1360.40">
    <property type="match status" value="1"/>
</dbReference>
<proteinExistence type="inferred from homology"/>
<keyword evidence="5 8" id="KW-0472">Membrane</keyword>
<dbReference type="FunFam" id="2.120.10.90:FF:000005">
    <property type="entry name" value="DNA topoisomerase 4 subunit A"/>
    <property type="match status" value="1"/>
</dbReference>
<dbReference type="Proteomes" id="UP000252100">
    <property type="component" value="Chromosome"/>
</dbReference>
<dbReference type="InterPro" id="IPR013758">
    <property type="entry name" value="Topo_IIA_A/C_ab"/>
</dbReference>
<dbReference type="EMBL" id="CP031092">
    <property type="protein sequence ID" value="AXF54973.1"/>
    <property type="molecule type" value="Genomic_DNA"/>
</dbReference>
<dbReference type="Pfam" id="PF00521">
    <property type="entry name" value="DNA_topoisoIV"/>
    <property type="match status" value="1"/>
</dbReference>
<sequence length="833" mass="93309">MKIRILWTTSKCCLQRERTIVTEAEKYLDLPLEEVIGDRFGRYSKYIIQERALPDAKDGLKPVQRRILYAMVRDNNTADKPFRKAAKTVGNVIGNYHPHGDSSVYEALVRMSQPWKIRHGLVEMQGNNGSIDGDPPAAMRYTEARISALAQEMLRDIGKETVEFISNFDDTDEEPVVLPAYFPNLLVNGSTGISSGYATDIPPHNLGEVIDAAIHMLDQPDCTLEELLSFIKGPDFPGGGTVQGTQNLRQAYETGKGKIVVRGTANIETLRGGKEQIVITDIPYEVVKANLVKRMDEIRFDKKIDGIAEVRDDTDRTGLQIVVELKKEADAQSILHYLYKHTDLQVTYHLNMVAIADKAPKLMGLKELLSAYIDHQKEVVINRSQYELDQATKRQHIVEGLMKAISVLDELIALIRQSKDKADAKQNITEAFGFTEVQAEAIVNLQLYRLTNTDIATLEKEAEALAQTIQRLNEILGSPKKLVQTIKKELKQMKKKYADVRRTVIEEQVEELKVDMQVMIPAEEVFVTVTRDGYVKRTSARSYSASIDERPGMKDTDDLLFFAEMNTTDTLLLFTAQGRYAYIPVHQLPDIRWKDDGQHIGNLVTLTGDDGIVRAIPIRSFDEDRSLIFFTKNGMVKRSVLNDYQAQRFSKALIAVKLKEEDTLLDVALTDGSGEVFFATKQGYGLRFSESEVNIVGKGAAGVKGIALKEKDEVVSAFALPAENTTSLFSVSQRGAVKKMTWEQFPLSSRAKRGVTMFRELKTNPHLLVAVIPDTAANETLMVKTEDNSIHPISTAGVRGYDRYQTGSYVIDTATSGAVCVVWPYIDHERTTE</sequence>
<feature type="coiled-coil region" evidence="10">
    <location>
        <begin position="448"/>
        <end position="510"/>
    </location>
</feature>
<evidence type="ECO:0000256" key="4">
    <source>
        <dbReference type="ARBA" id="ARBA00023125"/>
    </source>
</evidence>
<feature type="site" description="Interaction with DNA" evidence="8">
    <location>
        <position position="116"/>
    </location>
</feature>
<dbReference type="InterPro" id="IPR050220">
    <property type="entry name" value="Type_II_DNA_Topoisomerases"/>
</dbReference>
<reference evidence="12 13" key="1">
    <citation type="journal article" date="2018" name="J. Microbiol.">
        <title>Salicibibacter kimchii gen. nov., sp. nov., a moderately halophilic and alkalitolerant bacterium in the family Bacillaceae, isolated from kimchi.</title>
        <authorList>
            <person name="Jang J.Y."/>
            <person name="Oh Y.J."/>
            <person name="Lim S.K."/>
            <person name="Park H.K."/>
            <person name="Lee C."/>
            <person name="Kim J.Y."/>
            <person name="Lee M.A."/>
            <person name="Choi H.J."/>
        </authorList>
    </citation>
    <scope>NUCLEOTIDE SEQUENCE [LARGE SCALE GENOMIC DNA]</scope>
    <source>
        <strain evidence="12 13">NKC1-1</strain>
    </source>
</reference>